<reference evidence="16" key="1">
    <citation type="submission" date="2020-09" db="EMBL/GenBank/DDBJ databases">
        <title>Genome-Enabled Discovery of Anthraquinone Biosynthesis in Senna tora.</title>
        <authorList>
            <person name="Kang S.-H."/>
            <person name="Pandey R.P."/>
            <person name="Lee C.-M."/>
            <person name="Sim J.-S."/>
            <person name="Jeong J.-T."/>
            <person name="Choi B.-S."/>
            <person name="Jung M."/>
            <person name="Ginzburg D."/>
            <person name="Zhao K."/>
            <person name="Won S.Y."/>
            <person name="Oh T.-J."/>
            <person name="Yu Y."/>
            <person name="Kim N.-H."/>
            <person name="Lee O.R."/>
            <person name="Lee T.-H."/>
            <person name="Bashyal P."/>
            <person name="Kim T.-S."/>
            <person name="Lee W.-H."/>
            <person name="Kawkins C."/>
            <person name="Kim C.-K."/>
            <person name="Kim J.S."/>
            <person name="Ahn B.O."/>
            <person name="Rhee S.Y."/>
            <person name="Sohng J.K."/>
        </authorList>
    </citation>
    <scope>NUCLEOTIDE SEQUENCE</scope>
    <source>
        <tissue evidence="16">Leaf</tissue>
    </source>
</reference>
<evidence type="ECO:0000313" key="17">
    <source>
        <dbReference type="Proteomes" id="UP000634136"/>
    </source>
</evidence>
<dbReference type="FunFam" id="1.10.510.10:FF:000590">
    <property type="entry name" value="PR5-like receptor kinase"/>
    <property type="match status" value="1"/>
</dbReference>
<dbReference type="InterPro" id="IPR000719">
    <property type="entry name" value="Prot_kinase_dom"/>
</dbReference>
<dbReference type="PANTHER" id="PTHR27009">
    <property type="entry name" value="RUST RESISTANCE KINASE LR10-RELATED"/>
    <property type="match status" value="1"/>
</dbReference>
<evidence type="ECO:0000256" key="5">
    <source>
        <dbReference type="ARBA" id="ARBA00022729"/>
    </source>
</evidence>
<dbReference type="Gene3D" id="3.30.200.20">
    <property type="entry name" value="Phosphorylase Kinase, domain 1"/>
    <property type="match status" value="1"/>
</dbReference>
<dbReference type="EMBL" id="JAAIUW010000011">
    <property type="protein sequence ID" value="KAF7808858.1"/>
    <property type="molecule type" value="Genomic_DNA"/>
</dbReference>
<feature type="signal peptide" evidence="14">
    <location>
        <begin position="1"/>
        <end position="22"/>
    </location>
</feature>
<keyword evidence="8 12" id="KW-0067">ATP-binding</keyword>
<dbReference type="CDD" id="cd14066">
    <property type="entry name" value="STKc_IRAK"/>
    <property type="match status" value="1"/>
</dbReference>
<keyword evidence="2" id="KW-0723">Serine/threonine-protein kinase</keyword>
<evidence type="ECO:0000256" key="11">
    <source>
        <dbReference type="ARBA" id="ARBA00023180"/>
    </source>
</evidence>
<organism evidence="16 17">
    <name type="scientific">Senna tora</name>
    <dbReference type="NCBI Taxonomy" id="362788"/>
    <lineage>
        <taxon>Eukaryota</taxon>
        <taxon>Viridiplantae</taxon>
        <taxon>Streptophyta</taxon>
        <taxon>Embryophyta</taxon>
        <taxon>Tracheophyta</taxon>
        <taxon>Spermatophyta</taxon>
        <taxon>Magnoliopsida</taxon>
        <taxon>eudicotyledons</taxon>
        <taxon>Gunneridae</taxon>
        <taxon>Pentapetalae</taxon>
        <taxon>rosids</taxon>
        <taxon>fabids</taxon>
        <taxon>Fabales</taxon>
        <taxon>Fabaceae</taxon>
        <taxon>Caesalpinioideae</taxon>
        <taxon>Cassia clade</taxon>
        <taxon>Senna</taxon>
    </lineage>
</organism>
<evidence type="ECO:0000256" key="10">
    <source>
        <dbReference type="ARBA" id="ARBA00023136"/>
    </source>
</evidence>
<evidence type="ECO:0000256" key="8">
    <source>
        <dbReference type="ARBA" id="ARBA00022840"/>
    </source>
</evidence>
<keyword evidence="7 16" id="KW-0418">Kinase</keyword>
<name>A0A834ST26_9FABA</name>
<evidence type="ECO:0000256" key="14">
    <source>
        <dbReference type="SAM" id="SignalP"/>
    </source>
</evidence>
<dbReference type="AlphaFoldDB" id="A0A834ST26"/>
<dbReference type="GO" id="GO:0004674">
    <property type="term" value="F:protein serine/threonine kinase activity"/>
    <property type="evidence" value="ECO:0007669"/>
    <property type="project" value="UniProtKB-KW"/>
</dbReference>
<feature type="binding site" evidence="12">
    <location>
        <position position="341"/>
    </location>
    <ligand>
        <name>ATP</name>
        <dbReference type="ChEBI" id="CHEBI:30616"/>
    </ligand>
</feature>
<feature type="transmembrane region" description="Helical" evidence="13">
    <location>
        <begin position="242"/>
        <end position="265"/>
    </location>
</feature>
<evidence type="ECO:0000256" key="4">
    <source>
        <dbReference type="ARBA" id="ARBA00022692"/>
    </source>
</evidence>
<dbReference type="InterPro" id="IPR017441">
    <property type="entry name" value="Protein_kinase_ATP_BS"/>
</dbReference>
<dbReference type="InterPro" id="IPR001245">
    <property type="entry name" value="Ser-Thr/Tyr_kinase_cat_dom"/>
</dbReference>
<dbReference type="InterPro" id="IPR011009">
    <property type="entry name" value="Kinase-like_dom_sf"/>
</dbReference>
<dbReference type="PROSITE" id="PS00108">
    <property type="entry name" value="PROTEIN_KINASE_ST"/>
    <property type="match status" value="1"/>
</dbReference>
<dbReference type="Gene3D" id="1.10.510.10">
    <property type="entry name" value="Transferase(Phosphotransferase) domain 1"/>
    <property type="match status" value="1"/>
</dbReference>
<evidence type="ECO:0000256" key="13">
    <source>
        <dbReference type="SAM" id="Phobius"/>
    </source>
</evidence>
<evidence type="ECO:0000256" key="6">
    <source>
        <dbReference type="ARBA" id="ARBA00022741"/>
    </source>
</evidence>
<dbReference type="OrthoDB" id="4062651at2759"/>
<keyword evidence="6 12" id="KW-0547">Nucleotide-binding</keyword>
<feature type="domain" description="Protein kinase" evidence="15">
    <location>
        <begin position="313"/>
        <end position="603"/>
    </location>
</feature>
<evidence type="ECO:0000259" key="15">
    <source>
        <dbReference type="PROSITE" id="PS50011"/>
    </source>
</evidence>
<keyword evidence="16" id="KW-0675">Receptor</keyword>
<dbReference type="InterPro" id="IPR008271">
    <property type="entry name" value="Ser/Thr_kinase_AS"/>
</dbReference>
<keyword evidence="17" id="KW-1185">Reference proteome</keyword>
<keyword evidence="4 13" id="KW-0812">Transmembrane</keyword>
<comment type="caution">
    <text evidence="16">The sequence shown here is derived from an EMBL/GenBank/DDBJ whole genome shotgun (WGS) entry which is preliminary data.</text>
</comment>
<evidence type="ECO:0000256" key="12">
    <source>
        <dbReference type="PROSITE-ProRule" id="PRU10141"/>
    </source>
</evidence>
<keyword evidence="9 13" id="KW-1133">Transmembrane helix</keyword>
<protein>
    <submittedName>
        <fullName evidence="16">LEAF RUST 10 DISEASE-RESISTANCE LOCUS RECEPTOR-LIKE PROTEIN KINASE-like 2.4 isoform X1</fullName>
    </submittedName>
</protein>
<dbReference type="PROSITE" id="PS50011">
    <property type="entry name" value="PROTEIN_KINASE_DOM"/>
    <property type="match status" value="1"/>
</dbReference>
<evidence type="ECO:0000256" key="2">
    <source>
        <dbReference type="ARBA" id="ARBA00022527"/>
    </source>
</evidence>
<sequence>MLAPVDLFHFLLLCLLVPFLCASDCPTSFDCGFGEFHFPFTTTKRPDCGLCMLDGCDNATQNKTIQLQKGGTSFQIIIISQEDNDNHNIIWLRDDLFQSHLQSQSCEIFTNNYTLPFTSPLASFEIKSNITLFRCNTNLSVSFPDNFSKSSICHGFDIYYSSNSPMGSKFLSQYSSVCSIIQLPIKPPLQSTDPFTFLTPEPFIDVRLSQDCHKCYHDRRGQCQLDRKGQFYCTAKGKTQKFVFIAIAASMAAGIGAIMVLAYCFRRNHSSMKFILVWKKKNSAQHQLFHNFLRNHGPLPTRYSYSNIKKMTNGFEDKIGQGGYGSVYKGKLPSGHLVAVKVLNKSTDNGEEFINEVASISKTSHINIVSLLGFCFEGSKRALIYEFMLNGSLEKFIREEENASKLNSQLDWETLYDIAVGVAQGLEYLHKGCNTRILHFDIKPHNILLDEDFCPKISDFGLAKMYPKRESVVSMLGARGTIGYIAPELVSRTFGNVSHKSDVYSFGMLMLDIVGGRKKNISVKTGDCTSEIFPDWIYKSLELEDCGVKIIKTEGDKERVRKMIIIGLWCIQTKPSNRPPMSRVLDMLEGKVECIEIPPKPFFSSSTRSLTPFSNSTYFSIEESDNL</sequence>
<keyword evidence="11" id="KW-0325">Glycoprotein</keyword>
<feature type="chain" id="PRO_5032289124" evidence="14">
    <location>
        <begin position="23"/>
        <end position="627"/>
    </location>
</feature>
<accession>A0A834ST26</accession>
<dbReference type="GO" id="GO:0016020">
    <property type="term" value="C:membrane"/>
    <property type="evidence" value="ECO:0007669"/>
    <property type="project" value="UniProtKB-SubCell"/>
</dbReference>
<evidence type="ECO:0000256" key="3">
    <source>
        <dbReference type="ARBA" id="ARBA00022679"/>
    </source>
</evidence>
<comment type="subcellular location">
    <subcellularLocation>
        <location evidence="1">Membrane</location>
        <topology evidence="1">Single-pass type I membrane protein</topology>
    </subcellularLocation>
</comment>
<keyword evidence="3" id="KW-0808">Transferase</keyword>
<gene>
    <name evidence="16" type="ORF">G2W53_035601</name>
</gene>
<keyword evidence="5 14" id="KW-0732">Signal</keyword>
<dbReference type="PROSITE" id="PS00107">
    <property type="entry name" value="PROTEIN_KINASE_ATP"/>
    <property type="match status" value="1"/>
</dbReference>
<dbReference type="InterPro" id="IPR045874">
    <property type="entry name" value="LRK10/LRL21-25-like"/>
</dbReference>
<dbReference type="Proteomes" id="UP000634136">
    <property type="component" value="Unassembled WGS sequence"/>
</dbReference>
<dbReference type="GO" id="GO:0005524">
    <property type="term" value="F:ATP binding"/>
    <property type="evidence" value="ECO:0007669"/>
    <property type="project" value="UniProtKB-UniRule"/>
</dbReference>
<dbReference type="SUPFAM" id="SSF56112">
    <property type="entry name" value="Protein kinase-like (PK-like)"/>
    <property type="match status" value="1"/>
</dbReference>
<keyword evidence="10 13" id="KW-0472">Membrane</keyword>
<evidence type="ECO:0000256" key="9">
    <source>
        <dbReference type="ARBA" id="ARBA00022989"/>
    </source>
</evidence>
<proteinExistence type="predicted"/>
<dbReference type="FunFam" id="3.30.200.20:FF:000178">
    <property type="entry name" value="serine/threonine-protein kinase PBS1-like"/>
    <property type="match status" value="1"/>
</dbReference>
<evidence type="ECO:0000256" key="7">
    <source>
        <dbReference type="ARBA" id="ARBA00022777"/>
    </source>
</evidence>
<evidence type="ECO:0000313" key="16">
    <source>
        <dbReference type="EMBL" id="KAF7808858.1"/>
    </source>
</evidence>
<dbReference type="SMART" id="SM00220">
    <property type="entry name" value="S_TKc"/>
    <property type="match status" value="1"/>
</dbReference>
<evidence type="ECO:0000256" key="1">
    <source>
        <dbReference type="ARBA" id="ARBA00004479"/>
    </source>
</evidence>
<dbReference type="Pfam" id="PF07714">
    <property type="entry name" value="PK_Tyr_Ser-Thr"/>
    <property type="match status" value="1"/>
</dbReference>